<name>A0A4Y5UZ19_9CRUS</name>
<evidence type="ECO:0000256" key="11">
    <source>
        <dbReference type="ARBA" id="ARBA00022982"/>
    </source>
</evidence>
<dbReference type="InterPro" id="IPR050175">
    <property type="entry name" value="Complex_I_Subunit_2"/>
</dbReference>
<comment type="subcellular location">
    <subcellularLocation>
        <location evidence="2 18">Mitochondrion inner membrane</location>
        <topology evidence="2 18">Multi-pass membrane protein</topology>
    </subcellularLocation>
</comment>
<evidence type="ECO:0000256" key="12">
    <source>
        <dbReference type="ARBA" id="ARBA00022989"/>
    </source>
</evidence>
<organism evidence="20">
    <name type="scientific">Glyptelasma annandalei</name>
    <dbReference type="NCBI Taxonomy" id="2590147"/>
    <lineage>
        <taxon>Eukaryota</taxon>
        <taxon>Metazoa</taxon>
        <taxon>Ecdysozoa</taxon>
        <taxon>Arthropoda</taxon>
        <taxon>Crustacea</taxon>
        <taxon>Multicrustacea</taxon>
        <taxon>Cirripedia</taxon>
        <taxon>Thoracica</taxon>
        <taxon>Thoracicalcarea</taxon>
        <taxon>Scalpellomorpha</taxon>
        <taxon>Lepadoidea</taxon>
        <taxon>Poecilasmatidae</taxon>
        <taxon>Glyptelasma</taxon>
    </lineage>
</organism>
<evidence type="ECO:0000256" key="3">
    <source>
        <dbReference type="ARBA" id="ARBA00007012"/>
    </source>
</evidence>
<evidence type="ECO:0000256" key="10">
    <source>
        <dbReference type="ARBA" id="ARBA00022967"/>
    </source>
</evidence>
<keyword evidence="6" id="KW-0813">Transport</keyword>
<keyword evidence="7 18" id="KW-0679">Respiratory chain</keyword>
<evidence type="ECO:0000256" key="14">
    <source>
        <dbReference type="ARBA" id="ARBA00023075"/>
    </source>
</evidence>
<evidence type="ECO:0000256" key="9">
    <source>
        <dbReference type="ARBA" id="ARBA00022792"/>
    </source>
</evidence>
<evidence type="ECO:0000256" key="8">
    <source>
        <dbReference type="ARBA" id="ARBA00022692"/>
    </source>
</evidence>
<keyword evidence="12 18" id="KW-1133">Transmembrane helix</keyword>
<feature type="transmembrane region" description="Helical" evidence="18">
    <location>
        <begin position="234"/>
        <end position="254"/>
    </location>
</feature>
<dbReference type="Pfam" id="PF00361">
    <property type="entry name" value="Proton_antipo_M"/>
    <property type="match status" value="1"/>
</dbReference>
<feature type="transmembrane region" description="Helical" evidence="18">
    <location>
        <begin position="196"/>
        <end position="222"/>
    </location>
</feature>
<dbReference type="GO" id="GO:0005743">
    <property type="term" value="C:mitochondrial inner membrane"/>
    <property type="evidence" value="ECO:0007669"/>
    <property type="project" value="UniProtKB-SubCell"/>
</dbReference>
<evidence type="ECO:0000259" key="19">
    <source>
        <dbReference type="Pfam" id="PF00361"/>
    </source>
</evidence>
<feature type="transmembrane region" description="Helical" evidence="18">
    <location>
        <begin position="147"/>
        <end position="165"/>
    </location>
</feature>
<comment type="function">
    <text evidence="1">Core subunit of the mitochondrial membrane respiratory chain NADH dehydrogenase (Complex I) that is believed to belong to the minimal assembly required for catalysis. Complex I functions in the transfer of electrons from NADH to the respiratory chain. The immediate electron acceptor for the enzyme is believed to be ubiquinone.</text>
</comment>
<protein>
    <recommendedName>
        <fullName evidence="5 18">NADH-ubiquinone oxidoreductase chain 2</fullName>
        <ecNumber evidence="4 18">7.1.1.2</ecNumber>
    </recommendedName>
</protein>
<dbReference type="RefSeq" id="YP_009675560.1">
    <property type="nucleotide sequence ID" value="NC_043898.1"/>
</dbReference>
<dbReference type="EC" id="7.1.1.2" evidence="4 18"/>
<dbReference type="InterPro" id="IPR001750">
    <property type="entry name" value="ND/Mrp_TM"/>
</dbReference>
<dbReference type="GeneID" id="40866350"/>
<evidence type="ECO:0000256" key="13">
    <source>
        <dbReference type="ARBA" id="ARBA00023027"/>
    </source>
</evidence>
<evidence type="ECO:0000256" key="18">
    <source>
        <dbReference type="RuleBase" id="RU003403"/>
    </source>
</evidence>
<comment type="similarity">
    <text evidence="3 18">Belongs to the complex I subunit 2 family.</text>
</comment>
<feature type="transmembrane region" description="Helical" evidence="18">
    <location>
        <begin position="309"/>
        <end position="331"/>
    </location>
</feature>
<reference evidence="20" key="1">
    <citation type="journal article" date="2019" name="Mitochondrial DNA Part B Resour">
        <title>Complete mitochondrial genome of the deep-water epibiotic stalked barnacle, Glyptelasma annandalei (Cirripedia, Lepadiformes, Poecilasmatidae).</title>
        <authorList>
            <person name="Kim R.-O."/>
            <person name="Chan B.K.K."/>
            <person name="Hou B.K."/>
            <person name="Ju S.-J."/>
            <person name="Kim S.-J."/>
        </authorList>
    </citation>
    <scope>NUCLEOTIDE SEQUENCE</scope>
</reference>
<accession>A0A4Y5UZ19</accession>
<evidence type="ECO:0000256" key="6">
    <source>
        <dbReference type="ARBA" id="ARBA00022448"/>
    </source>
</evidence>
<sequence length="332" mass="38134">MNLYFSPLFYMFFLISSTIMVISSSSMFTLWLGLEINLMSFIPMMTMISESKKNAEASIKYFLIQSISSSLVLFSFLWFFLFSSSSIWSSLSLILNIALGVKLGLAPFHMWFPEVMEGLSWMNSLILMTWQKISPMFIISMVYNFKFMMFLALTSAMLGAISGLNQVSMRKILAYSSISHMGWMISIMILNSSIWVIYLILYMLVSFMSCMSFWFLNLNFFSQMFFQKNNSMKILVFLNLLSTGGMPPLMGFTPKMFAFEIISSNFPILIILMSSSLITLYFYTRLCISSFTLSQQNMKSNYKNKQKKLFYINSISGVISISGILPICLLVM</sequence>
<comment type="function">
    <text evidence="18">Core subunit of the mitochondrial membrane respiratory chain NADH dehydrogenase (Complex I) which catalyzes electron transfer from NADH through the respiratory chain, using ubiquinone as an electron acceptor. Essential for the catalytic activity and assembly of complex I.</text>
</comment>
<feature type="transmembrane region" description="Helical" evidence="18">
    <location>
        <begin position="7"/>
        <end position="24"/>
    </location>
</feature>
<evidence type="ECO:0000256" key="16">
    <source>
        <dbReference type="ARBA" id="ARBA00023136"/>
    </source>
</evidence>
<dbReference type="CTD" id="4536"/>
<keyword evidence="14 18" id="KW-0830">Ubiquinone</keyword>
<evidence type="ECO:0000313" key="20">
    <source>
        <dbReference type="EMBL" id="QDD68297.1"/>
    </source>
</evidence>
<evidence type="ECO:0000256" key="5">
    <source>
        <dbReference type="ARBA" id="ARBA00021008"/>
    </source>
</evidence>
<feature type="transmembrane region" description="Helical" evidence="18">
    <location>
        <begin position="87"/>
        <end position="108"/>
    </location>
</feature>
<evidence type="ECO:0000256" key="15">
    <source>
        <dbReference type="ARBA" id="ARBA00023128"/>
    </source>
</evidence>
<feature type="transmembrane region" description="Helical" evidence="18">
    <location>
        <begin position="266"/>
        <end position="288"/>
    </location>
</feature>
<dbReference type="AlphaFoldDB" id="A0A4Y5UZ19"/>
<gene>
    <name evidence="20" type="primary">ND2</name>
</gene>
<geneLocation type="mitochondrion" evidence="20"/>
<feature type="transmembrane region" description="Helical" evidence="18">
    <location>
        <begin position="61"/>
        <end position="81"/>
    </location>
</feature>
<evidence type="ECO:0000256" key="1">
    <source>
        <dbReference type="ARBA" id="ARBA00003257"/>
    </source>
</evidence>
<dbReference type="PANTHER" id="PTHR46552:SF1">
    <property type="entry name" value="NADH-UBIQUINONE OXIDOREDUCTASE CHAIN 2"/>
    <property type="match status" value="1"/>
</dbReference>
<keyword evidence="15 18" id="KW-0496">Mitochondrion</keyword>
<dbReference type="GO" id="GO:0006120">
    <property type="term" value="P:mitochondrial electron transport, NADH to ubiquinone"/>
    <property type="evidence" value="ECO:0007669"/>
    <property type="project" value="InterPro"/>
</dbReference>
<evidence type="ECO:0000256" key="2">
    <source>
        <dbReference type="ARBA" id="ARBA00004448"/>
    </source>
</evidence>
<evidence type="ECO:0000256" key="7">
    <source>
        <dbReference type="ARBA" id="ARBA00022660"/>
    </source>
</evidence>
<proteinExistence type="inferred from homology"/>
<feature type="transmembrane region" description="Helical" evidence="18">
    <location>
        <begin position="172"/>
        <end position="190"/>
    </location>
</feature>
<dbReference type="PRINTS" id="PR01436">
    <property type="entry name" value="NADHDHGNASE2"/>
</dbReference>
<dbReference type="GO" id="GO:0008137">
    <property type="term" value="F:NADH dehydrogenase (ubiquinone) activity"/>
    <property type="evidence" value="ECO:0007669"/>
    <property type="project" value="UniProtKB-EC"/>
</dbReference>
<dbReference type="InterPro" id="IPR003917">
    <property type="entry name" value="NADH_UbQ_OxRdtase_chain2"/>
</dbReference>
<feature type="domain" description="NADH:quinone oxidoreductase/Mrp antiporter transmembrane" evidence="19">
    <location>
        <begin position="24"/>
        <end position="278"/>
    </location>
</feature>
<keyword evidence="8 18" id="KW-0812">Transmembrane</keyword>
<keyword evidence="9 18" id="KW-0999">Mitochondrion inner membrane</keyword>
<keyword evidence="13 18" id="KW-0520">NAD</keyword>
<evidence type="ECO:0000256" key="4">
    <source>
        <dbReference type="ARBA" id="ARBA00012944"/>
    </source>
</evidence>
<keyword evidence="10 18" id="KW-1278">Translocase</keyword>
<comment type="catalytic activity">
    <reaction evidence="17 18">
        <text>a ubiquinone + NADH + 5 H(+)(in) = a ubiquinol + NAD(+) + 4 H(+)(out)</text>
        <dbReference type="Rhea" id="RHEA:29091"/>
        <dbReference type="Rhea" id="RHEA-COMP:9565"/>
        <dbReference type="Rhea" id="RHEA-COMP:9566"/>
        <dbReference type="ChEBI" id="CHEBI:15378"/>
        <dbReference type="ChEBI" id="CHEBI:16389"/>
        <dbReference type="ChEBI" id="CHEBI:17976"/>
        <dbReference type="ChEBI" id="CHEBI:57540"/>
        <dbReference type="ChEBI" id="CHEBI:57945"/>
        <dbReference type="EC" id="7.1.1.2"/>
    </reaction>
</comment>
<dbReference type="PANTHER" id="PTHR46552">
    <property type="entry name" value="NADH-UBIQUINONE OXIDOREDUCTASE CHAIN 2"/>
    <property type="match status" value="1"/>
</dbReference>
<keyword evidence="11 18" id="KW-0249">Electron transport</keyword>
<evidence type="ECO:0000256" key="17">
    <source>
        <dbReference type="ARBA" id="ARBA00049551"/>
    </source>
</evidence>
<keyword evidence="16 18" id="KW-0472">Membrane</keyword>
<dbReference type="EMBL" id="MH891848">
    <property type="protein sequence ID" value="QDD68297.1"/>
    <property type="molecule type" value="Genomic_DNA"/>
</dbReference>